<organism evidence="3 4">
    <name type="scientific">Streptomyces qaidamensis</name>
    <dbReference type="NCBI Taxonomy" id="1783515"/>
    <lineage>
        <taxon>Bacteria</taxon>
        <taxon>Bacillati</taxon>
        <taxon>Actinomycetota</taxon>
        <taxon>Actinomycetes</taxon>
        <taxon>Kitasatosporales</taxon>
        <taxon>Streptomycetaceae</taxon>
        <taxon>Streptomyces</taxon>
        <taxon>Streptomyces aurantiacus group</taxon>
    </lineage>
</organism>
<evidence type="ECO:0000313" key="3">
    <source>
        <dbReference type="EMBL" id="AMW13977.1"/>
    </source>
</evidence>
<feature type="compositionally biased region" description="Low complexity" evidence="1">
    <location>
        <begin position="30"/>
        <end position="47"/>
    </location>
</feature>
<evidence type="ECO:0000256" key="1">
    <source>
        <dbReference type="SAM" id="MobiDB-lite"/>
    </source>
</evidence>
<dbReference type="AlphaFoldDB" id="A0A143C986"/>
<keyword evidence="4" id="KW-1185">Reference proteome</keyword>
<evidence type="ECO:0000259" key="2">
    <source>
        <dbReference type="Pfam" id="PF01569"/>
    </source>
</evidence>
<protein>
    <recommendedName>
        <fullName evidence="2">Phosphatidic acid phosphatase type 2/haloperoxidase domain-containing protein</fullName>
    </recommendedName>
</protein>
<dbReference type="InterPro" id="IPR000326">
    <property type="entry name" value="PAP2/HPO"/>
</dbReference>
<feature type="region of interest" description="Disordered" evidence="1">
    <location>
        <begin position="1"/>
        <end position="110"/>
    </location>
</feature>
<reference evidence="4" key="1">
    <citation type="submission" date="2016-04" db="EMBL/GenBank/DDBJ databases">
        <authorList>
            <person name="Zhang B."/>
        </authorList>
    </citation>
    <scope>NUCLEOTIDE SEQUENCE [LARGE SCALE GENOMIC DNA]</scope>
    <source>
        <strain evidence="4">S10</strain>
    </source>
</reference>
<evidence type="ECO:0000313" key="4">
    <source>
        <dbReference type="Proteomes" id="UP000076096"/>
    </source>
</evidence>
<name>A0A143C986_9ACTN</name>
<dbReference type="Proteomes" id="UP000076096">
    <property type="component" value="Chromosome"/>
</dbReference>
<dbReference type="Pfam" id="PF01569">
    <property type="entry name" value="PAP2"/>
    <property type="match status" value="1"/>
</dbReference>
<dbReference type="KEGG" id="stsi:A4E84_33470"/>
<gene>
    <name evidence="3" type="ORF">A4E84_33470</name>
</gene>
<dbReference type="STRING" id="1783515.A4E84_33470"/>
<dbReference type="EMBL" id="CP015098">
    <property type="protein sequence ID" value="AMW13977.1"/>
    <property type="molecule type" value="Genomic_DNA"/>
</dbReference>
<feature type="domain" description="Phosphatidic acid phosphatase type 2/haloperoxidase" evidence="2">
    <location>
        <begin position="121"/>
        <end position="154"/>
    </location>
</feature>
<sequence>MRPGSTARGRPLRRATRAAVFTVPSPPHTPSTRARPAASSSRTDTSPGAHSTTSAPGRASAQGTGPVGGARGAVRDEDEPFAPQQRRGVGLRAGGGVTWPRAGTRPRTANAAPATGVALESQAWGAVVAPVAASVALSRVYTGVHHPSDVLAGAGPGRGAGARAGALGAPDRRPAGVLAALRVLRTGRYPPEAESQGRTRPVWLLFAGNGTCHRVGQASGRRRDLADGQLDVRVVHGGRRPAARLPAAALAGSLAGH</sequence>
<dbReference type="SUPFAM" id="SSF48317">
    <property type="entry name" value="Acid phosphatase/Vanadium-dependent haloperoxidase"/>
    <property type="match status" value="1"/>
</dbReference>
<dbReference type="CDD" id="cd01610">
    <property type="entry name" value="PAP2_like"/>
    <property type="match status" value="1"/>
</dbReference>
<feature type="compositionally biased region" description="Low complexity" evidence="1">
    <location>
        <begin position="100"/>
        <end position="110"/>
    </location>
</feature>
<accession>A0A143C986</accession>
<proteinExistence type="predicted"/>
<dbReference type="Gene3D" id="1.20.144.10">
    <property type="entry name" value="Phosphatidic acid phosphatase type 2/haloperoxidase"/>
    <property type="match status" value="1"/>
</dbReference>
<dbReference type="InterPro" id="IPR036938">
    <property type="entry name" value="PAP2/HPO_sf"/>
</dbReference>